<dbReference type="EMBL" id="GEDG01024583">
    <property type="protein sequence ID" value="JAP15864.1"/>
    <property type="molecule type" value="Transcribed_RNA"/>
</dbReference>
<evidence type="ECO:0000313" key="1">
    <source>
        <dbReference type="EMBL" id="JAP15864.1"/>
    </source>
</evidence>
<reference evidence="1" key="1">
    <citation type="submission" date="2015-12" db="EMBL/GenBank/DDBJ databases">
        <title>Gene expression during late stages of embryo sac development: a critical building block for successful pollen-pistil interactions.</title>
        <authorList>
            <person name="Liu Y."/>
            <person name="Joly V."/>
            <person name="Sabar M."/>
            <person name="Matton D.P."/>
        </authorList>
    </citation>
    <scope>NUCLEOTIDE SEQUENCE</scope>
</reference>
<name>A0A0V0H6F9_SOLCH</name>
<organism evidence="1">
    <name type="scientific">Solanum chacoense</name>
    <name type="common">Chaco potato</name>
    <dbReference type="NCBI Taxonomy" id="4108"/>
    <lineage>
        <taxon>Eukaryota</taxon>
        <taxon>Viridiplantae</taxon>
        <taxon>Streptophyta</taxon>
        <taxon>Embryophyta</taxon>
        <taxon>Tracheophyta</taxon>
        <taxon>Spermatophyta</taxon>
        <taxon>Magnoliopsida</taxon>
        <taxon>eudicotyledons</taxon>
        <taxon>Gunneridae</taxon>
        <taxon>Pentapetalae</taxon>
        <taxon>asterids</taxon>
        <taxon>lamiids</taxon>
        <taxon>Solanales</taxon>
        <taxon>Solanaceae</taxon>
        <taxon>Solanoideae</taxon>
        <taxon>Solaneae</taxon>
        <taxon>Solanum</taxon>
    </lineage>
</organism>
<protein>
    <submittedName>
        <fullName evidence="1">Putative ovule protein</fullName>
    </submittedName>
</protein>
<accession>A0A0V0H6F9</accession>
<dbReference type="AlphaFoldDB" id="A0A0V0H6F9"/>
<proteinExistence type="predicted"/>
<sequence length="87" mass="9426">MREHKNFYNNEEEGGQNIWYSPGAYCLRSGDFTSNSSIFRLNVAPGGISFIPLEPYPASGGTITVLFPPTFIPSVIVYIAFGGFGAA</sequence>